<dbReference type="GeneID" id="87903024"/>
<keyword evidence="3" id="KW-1185">Reference proteome</keyword>
<accession>A0ABR0GP62</accession>
<comment type="caution">
    <text evidence="2">The sequence shown here is derived from an EMBL/GenBank/DDBJ whole genome shotgun (WGS) entry which is preliminary data.</text>
</comment>
<feature type="compositionally biased region" description="Low complexity" evidence="1">
    <location>
        <begin position="12"/>
        <end position="38"/>
    </location>
</feature>
<dbReference type="RefSeq" id="XP_062746511.1">
    <property type="nucleotide sequence ID" value="XM_062883431.1"/>
</dbReference>
<dbReference type="EMBL" id="JAFFHA010000004">
    <property type="protein sequence ID" value="KAK4657538.1"/>
    <property type="molecule type" value="Genomic_DNA"/>
</dbReference>
<reference evidence="2 3" key="1">
    <citation type="journal article" date="2023" name="bioRxiv">
        <title>High-quality genome assemblies of four members of thePodospora anserinaspecies complex.</title>
        <authorList>
            <person name="Ament-Velasquez S.L."/>
            <person name="Vogan A.A."/>
            <person name="Wallerman O."/>
            <person name="Hartmann F."/>
            <person name="Gautier V."/>
            <person name="Silar P."/>
            <person name="Giraud T."/>
            <person name="Johannesson H."/>
        </authorList>
    </citation>
    <scope>NUCLEOTIDE SEQUENCE [LARGE SCALE GENOMIC DNA]</scope>
    <source>
        <strain evidence="2 3">CBS 415.72m</strain>
    </source>
</reference>
<gene>
    <name evidence="2" type="ORF">QC762_0046870</name>
</gene>
<evidence type="ECO:0000313" key="3">
    <source>
        <dbReference type="Proteomes" id="UP001323405"/>
    </source>
</evidence>
<evidence type="ECO:0000256" key="1">
    <source>
        <dbReference type="SAM" id="MobiDB-lite"/>
    </source>
</evidence>
<feature type="region of interest" description="Disordered" evidence="1">
    <location>
        <begin position="1"/>
        <end position="54"/>
    </location>
</feature>
<feature type="compositionally biased region" description="Basic residues" evidence="1">
    <location>
        <begin position="43"/>
        <end position="54"/>
    </location>
</feature>
<name>A0ABR0GP62_9PEZI</name>
<evidence type="ECO:0000313" key="2">
    <source>
        <dbReference type="EMBL" id="KAK4657538.1"/>
    </source>
</evidence>
<proteinExistence type="predicted"/>
<protein>
    <submittedName>
        <fullName evidence="2">Uncharacterized protein</fullName>
    </submittedName>
</protein>
<dbReference type="Proteomes" id="UP001323405">
    <property type="component" value="Unassembled WGS sequence"/>
</dbReference>
<organism evidence="2 3">
    <name type="scientific">Podospora pseudocomata</name>
    <dbReference type="NCBI Taxonomy" id="2093779"/>
    <lineage>
        <taxon>Eukaryota</taxon>
        <taxon>Fungi</taxon>
        <taxon>Dikarya</taxon>
        <taxon>Ascomycota</taxon>
        <taxon>Pezizomycotina</taxon>
        <taxon>Sordariomycetes</taxon>
        <taxon>Sordariomycetidae</taxon>
        <taxon>Sordariales</taxon>
        <taxon>Podosporaceae</taxon>
        <taxon>Podospora</taxon>
    </lineage>
</organism>
<sequence length="147" mass="16379">MGVSEVSFGSCPSSTTLLSSFSSSTPSRPTNPAAAAAADPHRATRHRRQARKRKKVLILPRRRSGNVSRQTPMAVFFYRFTVWATDRATLRPWIRGSLPFSPDQATQYRGNLTCSDLLGSCLYQELRCVLKGDTRWSDDDGGGRPMR</sequence>